<dbReference type="NCBIfam" id="TIGR00912">
    <property type="entry name" value="2A0309"/>
    <property type="match status" value="1"/>
</dbReference>
<dbReference type="PANTHER" id="PTHR34975">
    <property type="entry name" value="SPORE GERMINATION PROTEIN A2"/>
    <property type="match status" value="1"/>
</dbReference>
<dbReference type="Proteomes" id="UP000530514">
    <property type="component" value="Unassembled WGS sequence"/>
</dbReference>
<feature type="transmembrane region" description="Helical" evidence="8">
    <location>
        <begin position="116"/>
        <end position="135"/>
    </location>
</feature>
<organism evidence="9 10">
    <name type="scientific">Thermoactinomyces daqus</name>
    <dbReference type="NCBI Taxonomy" id="1329516"/>
    <lineage>
        <taxon>Bacteria</taxon>
        <taxon>Bacillati</taxon>
        <taxon>Bacillota</taxon>
        <taxon>Bacilli</taxon>
        <taxon>Bacillales</taxon>
        <taxon>Thermoactinomycetaceae</taxon>
        <taxon>Thermoactinomyces</taxon>
    </lineage>
</organism>
<feature type="transmembrane region" description="Helical" evidence="8">
    <location>
        <begin position="73"/>
        <end position="96"/>
    </location>
</feature>
<dbReference type="AlphaFoldDB" id="A0A7W1XCW3"/>
<dbReference type="Pfam" id="PF03845">
    <property type="entry name" value="Spore_permease"/>
    <property type="match status" value="1"/>
</dbReference>
<proteinExistence type="inferred from homology"/>
<dbReference type="PANTHER" id="PTHR34975:SF2">
    <property type="entry name" value="SPORE GERMINATION PROTEIN A2"/>
    <property type="match status" value="1"/>
</dbReference>
<dbReference type="RefSeq" id="WP_033102040.1">
    <property type="nucleotide sequence ID" value="NZ_JACEIP010000036.1"/>
</dbReference>
<dbReference type="InterPro" id="IPR004761">
    <property type="entry name" value="Spore_GerAB"/>
</dbReference>
<feature type="transmembrane region" description="Helical" evidence="8">
    <location>
        <begin position="182"/>
        <end position="205"/>
    </location>
</feature>
<dbReference type="OrthoDB" id="2446105at2"/>
<evidence type="ECO:0000256" key="5">
    <source>
        <dbReference type="ARBA" id="ARBA00022692"/>
    </source>
</evidence>
<feature type="transmembrane region" description="Helical" evidence="8">
    <location>
        <begin position="217"/>
        <end position="239"/>
    </location>
</feature>
<comment type="similarity">
    <text evidence="2">Belongs to the amino acid-polyamine-organocation (APC) superfamily. Spore germination protein (SGP) (TC 2.A.3.9) family.</text>
</comment>
<sequence length="364" mass="41364">MKNNIEITPMQLSFTIMQAMFGVGYVSLPHDLQEVAKGGGFLSVLFAGVLVQILLIILWALNKRFPTKTLFEFAPVILGRFFGTAVSVLYIIYFLLTASLVLDLYTRICKEWAYPLTPGWLLMLLMVLTSTYLVISDLRIIARFLVFVSFLLIANSFLAIWGLQNANYLYILPIDEAGWINIVKAMHDAVIGLLGFELILVAYPFTEGTDKDKLKAALLAVWVIVFLYALITFTCLVVYSPEEIPLISEPVIHLLKGYRLPMIERLDLFYLLLNAIAAATSYMVYLYMSTKGITSLFKRVKYKWAILLTAAISFVIALFPENRYQIMQFSKIFSYVSYLFIVALPVFLLIVALIRKQKEEGVNM</sequence>
<feature type="transmembrane region" description="Helical" evidence="8">
    <location>
        <begin position="12"/>
        <end position="28"/>
    </location>
</feature>
<evidence type="ECO:0000256" key="1">
    <source>
        <dbReference type="ARBA" id="ARBA00004141"/>
    </source>
</evidence>
<name>A0A7W1XCW3_9BACL</name>
<keyword evidence="3" id="KW-0813">Transport</keyword>
<feature type="transmembrane region" description="Helical" evidence="8">
    <location>
        <begin position="300"/>
        <end position="320"/>
    </location>
</feature>
<evidence type="ECO:0000313" key="10">
    <source>
        <dbReference type="Proteomes" id="UP000530514"/>
    </source>
</evidence>
<dbReference type="GO" id="GO:0009847">
    <property type="term" value="P:spore germination"/>
    <property type="evidence" value="ECO:0007669"/>
    <property type="project" value="InterPro"/>
</dbReference>
<keyword evidence="10" id="KW-1185">Reference proteome</keyword>
<protein>
    <submittedName>
        <fullName evidence="9">GerAB/ArcD/ProY family transporter</fullName>
    </submittedName>
</protein>
<keyword evidence="7 8" id="KW-0472">Membrane</keyword>
<accession>A0A7W1XCW3</accession>
<feature type="transmembrane region" description="Helical" evidence="8">
    <location>
        <begin position="268"/>
        <end position="288"/>
    </location>
</feature>
<evidence type="ECO:0000256" key="7">
    <source>
        <dbReference type="ARBA" id="ARBA00023136"/>
    </source>
</evidence>
<dbReference type="Gene3D" id="1.20.1740.10">
    <property type="entry name" value="Amino acid/polyamine transporter I"/>
    <property type="match status" value="1"/>
</dbReference>
<feature type="transmembrane region" description="Helical" evidence="8">
    <location>
        <begin position="332"/>
        <end position="354"/>
    </location>
</feature>
<evidence type="ECO:0000256" key="4">
    <source>
        <dbReference type="ARBA" id="ARBA00022544"/>
    </source>
</evidence>
<comment type="caution">
    <text evidence="9">The sequence shown here is derived from an EMBL/GenBank/DDBJ whole genome shotgun (WGS) entry which is preliminary data.</text>
</comment>
<feature type="transmembrane region" description="Helical" evidence="8">
    <location>
        <begin position="40"/>
        <end position="61"/>
    </location>
</feature>
<comment type="subcellular location">
    <subcellularLocation>
        <location evidence="1">Membrane</location>
        <topology evidence="1">Multi-pass membrane protein</topology>
    </subcellularLocation>
</comment>
<evidence type="ECO:0000256" key="8">
    <source>
        <dbReference type="SAM" id="Phobius"/>
    </source>
</evidence>
<keyword evidence="6 8" id="KW-1133">Transmembrane helix</keyword>
<reference evidence="9 10" key="1">
    <citation type="submission" date="2020-07" db="EMBL/GenBank/DDBJ databases">
        <authorList>
            <person name="Feng H."/>
        </authorList>
    </citation>
    <scope>NUCLEOTIDE SEQUENCE [LARGE SCALE GENOMIC DNA]</scope>
    <source>
        <strain evidence="10">s-11</strain>
    </source>
</reference>
<keyword evidence="4" id="KW-0309">Germination</keyword>
<evidence type="ECO:0000256" key="6">
    <source>
        <dbReference type="ARBA" id="ARBA00022989"/>
    </source>
</evidence>
<keyword evidence="5 8" id="KW-0812">Transmembrane</keyword>
<evidence type="ECO:0000313" key="9">
    <source>
        <dbReference type="EMBL" id="MBA4544356.1"/>
    </source>
</evidence>
<dbReference type="GO" id="GO:0016020">
    <property type="term" value="C:membrane"/>
    <property type="evidence" value="ECO:0007669"/>
    <property type="project" value="UniProtKB-SubCell"/>
</dbReference>
<evidence type="ECO:0000256" key="2">
    <source>
        <dbReference type="ARBA" id="ARBA00007998"/>
    </source>
</evidence>
<evidence type="ECO:0000256" key="3">
    <source>
        <dbReference type="ARBA" id="ARBA00022448"/>
    </source>
</evidence>
<feature type="transmembrane region" description="Helical" evidence="8">
    <location>
        <begin position="142"/>
        <end position="162"/>
    </location>
</feature>
<dbReference type="EMBL" id="JACEIP010000036">
    <property type="protein sequence ID" value="MBA4544356.1"/>
    <property type="molecule type" value="Genomic_DNA"/>
</dbReference>
<gene>
    <name evidence="9" type="ORF">H1164_16030</name>
</gene>